<keyword evidence="5" id="KW-0808">Transferase</keyword>
<feature type="region of interest" description="Disordered" evidence="1">
    <location>
        <begin position="976"/>
        <end position="1003"/>
    </location>
</feature>
<feature type="compositionally biased region" description="Basic and acidic residues" evidence="1">
    <location>
        <begin position="1126"/>
        <end position="1150"/>
    </location>
</feature>
<comment type="caution">
    <text evidence="3">The sequence shown here is derived from an EMBL/GenBank/DDBJ whole genome shotgun (WGS) entry which is preliminary data.</text>
</comment>
<sequence>LQSLQAIGPEASVAVLRVTGGFLDSRFGQSRSEASQLSQMLGLSLPHGIVACALRGLLAQRPEPERLEEHHQVLLAALDLFQITTVNNHQTTAQLGHAGMLHAMLELLEKTEVASLTVVTWMLRGLELVSEVSGTAALVLFRDFGGLQAFSVRLQREVALILALDSAETVVESDPPRDDAAEEEKQRFRRLFEEVTLRRRLCRQLLKNIQTALQCSEVLQGLAGIFQGQLTDALKLAVKAPMKMGLQLFGTAIDIVSSFIQDDPSRVPQMIESEVLPEIMGALNKDTLRSVESLNFVPGLLSSIALHSVGENFILSWPNKPVQLLTEAFIDVSYAGMMHTQPELVQVMGTQVEKVLRNRPAGPTKLTEHVVDCMLDTMRQVADQAKAYPDWTPLDLEDHTDFLPDRLAPLCRFCWSILSTNEAALKCFLERKGLSVVRELQELSCGQLRRISVPFDAFCSNIISVDSIRSAFSPNLSGRRMLNSVRDSQQHPMASLFTLQVKGSEGNLAAAAELKEMLNTHLEKVVPTLQEMAAGDPAAAIASMGSAEVVTFLRTLSRATAALESMLSVCRECSSTQVLEAVREPLRDIAPLAGCTFVLAAWHSQERERLPATASYHETVRAVFAAEKSKEGLSEKDAAETAMEATSDGREDQEGEVRVISTEKRSFEQAFPTASEWRVVAEPPSLQEGRRILFWARMMTHGPNRAFGHLMSSTLRKTLFEGAGKVLLSATARQKRFQALKLWAVKRSQRVTWMWALAVLWHVTLRQLLQLATKLHSRQRASPAPGLARQLAQVARSILLAQRPENTAAALRWVGEVFDVLQKMHEEQNKVALWVADFSLAAVRPLALCTFYQAGGFDLLPPLIRFVADELGGPHAQIAGASLTTAASYFEKLTAWKRYTHAMQIRPEDGLMLKEQLCHSIQAAAVKSLLPIWQSPRSFSNYPRSVCSSMLKVWLQMAQNEQLAVYGDERMMRPFRGKGVGPENGAAPRPNPERTSPANAQGDAEHVQGTLVDMGFTKAQVASALNHFGPRGSEDIGQLIMWIVANPLNAEASENSGAPEVKEIKEIRNQVMEDLLPRIFACGYDVPKALPAVVDTICALSEIAEPIWPNVPPDEAKEEEEEEEERAGSSDENLERLSEGQIREMREQYPKMKKRKYKDKGKSKFKDKKKGMMIDSGAKGNTAEDYGSEKEQNLKVIIFRCLDELQSSDQVPSEEKMSCVTQVLANLLHRRPNACRILGERKGKNGEHGLKHLLQEIHDWCVAGIDFTKSPEERGHRLIHCTGRAPAPPGVGDALLPAPAWFTPAVVCAQQLLCKAELVKYGDGTQVLDTEIQQMWVTLALDILYAFPGLDGALAQSCLQVLIRLCGTTVGSKALLSYQLSPRFAVTEGPETGVRAVQLLLRLGKQANFQGLFQMLAEFLLLLLEDGPALQQRMENEILQSFGARREMPARDLCRMNYHLLSRNPHLFEEALRTVTQKSRDDIGLTIEPIPEAERPMRQRMRFGALPPALPILQTLVNELCFGVDVGCRTSFQKLYEAATKEDKASEEPVAPPEGLPPPYPLALGPISILCVMDTLLGRSQGLSSMLLKAPLPVPALETHTVEERGSLVIASSVPSQKSLLLLMMRHLLPQVAQLSELWPRQMSLLKPAQKSSLSTTANPVQRLLPHLAAVLCSLSRYPGEPRRALVAEAVVALRSLAEGPKSAEEEGEYGAQVATTSTILARLLSAVPANERKEDKDAAGTDATTQDPNNASPRLNALDHPSGSLDGLDAEFAIRIRGSNAAAPPAKKARTRKDSGHFTTASDMNALREAFAAVLQNLPLRRTESTLVAGSVVRRGSHGPWMVYL</sequence>
<proteinExistence type="predicted"/>
<protein>
    <submittedName>
        <fullName evidence="5">E3 ubiquitin-protein ligase ptr1 (HECT-type E 3 ubiquitin transferase ptr1) (Poly(A)+ RNA transport protein 1)</fullName>
    </submittedName>
</protein>
<dbReference type="Pfam" id="PF06025">
    <property type="entry name" value="DUF913"/>
    <property type="match status" value="1"/>
</dbReference>
<feature type="compositionally biased region" description="Basic and acidic residues" evidence="1">
    <location>
        <begin position="647"/>
        <end position="657"/>
    </location>
</feature>
<keyword evidence="6" id="KW-1185">Reference proteome</keyword>
<evidence type="ECO:0000259" key="2">
    <source>
        <dbReference type="Pfam" id="PF06025"/>
    </source>
</evidence>
<accession>A0A9P1GMR3</accession>
<gene>
    <name evidence="3" type="ORF">C1SCF055_LOCUS42306</name>
</gene>
<feature type="compositionally biased region" description="Basic and acidic residues" evidence="1">
    <location>
        <begin position="1731"/>
        <end position="1740"/>
    </location>
</feature>
<feature type="region of interest" description="Disordered" evidence="1">
    <location>
        <begin position="632"/>
        <end position="657"/>
    </location>
</feature>
<evidence type="ECO:0000313" key="5">
    <source>
        <dbReference type="EMBL" id="CAL4804994.1"/>
    </source>
</evidence>
<dbReference type="EMBL" id="CAMXCT030006650">
    <property type="protein sequence ID" value="CAL4804994.1"/>
    <property type="molecule type" value="Genomic_DNA"/>
</dbReference>
<dbReference type="Proteomes" id="UP001152797">
    <property type="component" value="Unassembled WGS sequence"/>
</dbReference>
<feature type="compositionally biased region" description="Polar residues" evidence="1">
    <location>
        <begin position="1743"/>
        <end position="1754"/>
    </location>
</feature>
<feature type="compositionally biased region" description="Acidic residues" evidence="1">
    <location>
        <begin position="1116"/>
        <end position="1125"/>
    </location>
</feature>
<dbReference type="OrthoDB" id="8068875at2759"/>
<evidence type="ECO:0000313" key="6">
    <source>
        <dbReference type="Proteomes" id="UP001152797"/>
    </source>
</evidence>
<dbReference type="InterPro" id="IPR010314">
    <property type="entry name" value="E3_Ub_ligase_DUF913"/>
</dbReference>
<dbReference type="EMBL" id="CAMXCT010006650">
    <property type="protein sequence ID" value="CAI4017682.1"/>
    <property type="molecule type" value="Genomic_DNA"/>
</dbReference>
<feature type="region of interest" description="Disordered" evidence="1">
    <location>
        <begin position="1731"/>
        <end position="1763"/>
    </location>
</feature>
<feature type="non-terminal residue" evidence="3">
    <location>
        <position position="1846"/>
    </location>
</feature>
<evidence type="ECO:0000313" key="4">
    <source>
        <dbReference type="EMBL" id="CAL1171057.1"/>
    </source>
</evidence>
<feature type="region of interest" description="Disordered" evidence="1">
    <location>
        <begin position="1108"/>
        <end position="1186"/>
    </location>
</feature>
<reference evidence="3" key="1">
    <citation type="submission" date="2022-10" db="EMBL/GenBank/DDBJ databases">
        <authorList>
            <person name="Chen Y."/>
            <person name="Dougan E. K."/>
            <person name="Chan C."/>
            <person name="Rhodes N."/>
            <person name="Thang M."/>
        </authorList>
    </citation>
    <scope>NUCLEOTIDE SEQUENCE</scope>
</reference>
<name>A0A9P1GMR3_9DINO</name>
<organism evidence="3">
    <name type="scientific">Cladocopium goreaui</name>
    <dbReference type="NCBI Taxonomy" id="2562237"/>
    <lineage>
        <taxon>Eukaryota</taxon>
        <taxon>Sar</taxon>
        <taxon>Alveolata</taxon>
        <taxon>Dinophyceae</taxon>
        <taxon>Suessiales</taxon>
        <taxon>Symbiodiniaceae</taxon>
        <taxon>Cladocopium</taxon>
    </lineage>
</organism>
<dbReference type="EMBL" id="CAMXCT020006650">
    <property type="protein sequence ID" value="CAL1171057.1"/>
    <property type="molecule type" value="Genomic_DNA"/>
</dbReference>
<evidence type="ECO:0000256" key="1">
    <source>
        <dbReference type="SAM" id="MobiDB-lite"/>
    </source>
</evidence>
<evidence type="ECO:0000313" key="3">
    <source>
        <dbReference type="EMBL" id="CAI4017682.1"/>
    </source>
</evidence>
<feature type="compositionally biased region" description="Basic residues" evidence="1">
    <location>
        <begin position="1151"/>
        <end position="1171"/>
    </location>
</feature>
<feature type="domain" description="DUF913" evidence="2">
    <location>
        <begin position="136"/>
        <end position="387"/>
    </location>
</feature>
<dbReference type="GO" id="GO:0016740">
    <property type="term" value="F:transferase activity"/>
    <property type="evidence" value="ECO:0007669"/>
    <property type="project" value="UniProtKB-KW"/>
</dbReference>
<reference evidence="4" key="2">
    <citation type="submission" date="2024-04" db="EMBL/GenBank/DDBJ databases">
        <authorList>
            <person name="Chen Y."/>
            <person name="Shah S."/>
            <person name="Dougan E. K."/>
            <person name="Thang M."/>
            <person name="Chan C."/>
        </authorList>
    </citation>
    <scope>NUCLEOTIDE SEQUENCE [LARGE SCALE GENOMIC DNA]</scope>
</reference>